<evidence type="ECO:0000256" key="4">
    <source>
        <dbReference type="ARBA" id="ARBA00022512"/>
    </source>
</evidence>
<evidence type="ECO:0000313" key="7">
    <source>
        <dbReference type="Proteomes" id="UP000790787"/>
    </source>
</evidence>
<dbReference type="RefSeq" id="XP_016450603.1">
    <property type="nucleotide sequence ID" value="XM_016595117.1"/>
</dbReference>
<name>A0A1S3YF27_TOBAC</name>
<proteinExistence type="inferred from homology"/>
<comment type="similarity">
    <text evidence="3 6">Belongs to the pectinacetylesterase family.</text>
</comment>
<dbReference type="Proteomes" id="UP000790787">
    <property type="component" value="Chromosome 9"/>
</dbReference>
<dbReference type="PaxDb" id="4097-A0A1S3YF27"/>
<sequence>MSKLFMGFWGVFFAGFFLSSKLVYSYEVEEEFFFNKTEGPFFESVYETSAAAAAAGINPTPLMIGLTLIPDAAARGAVCLDGTLPGYHIHPGSGSGANSWLIQLEGGGWCNSVRNCVYRKTTRRGSSKFMEKQIPFTGILSNKAEENPDFFNWNRVKVRYCDGASFAGDSENKAAQLQFRGQRIWEAAMAELMSKGMRNAQQALLSGCSAGGLASILHCDEFRTLFPSSTKVKCLSDAGLFMDATDVSGGHALRNLFQGVVSVQGLQKTLPSTCTSKLDPTSCFFPQNLISNIKTPLFLLNAAYDSWQVQSSLAPPVADPKGLWHDCKLNNEQCSASQIQFLQGFRNDMLNAVKGFAASTQNGLFINSCFAHCQSERQDTWFADDSPLIDNKPVALAVGDWYFDRAGVKSIDCAYPCDKTCHNLVFK</sequence>
<keyword evidence="5 6" id="KW-0961">Cell wall biogenesis/degradation</keyword>
<keyword evidence="6" id="KW-0732">Signal</keyword>
<protein>
    <recommendedName>
        <fullName evidence="6">Pectin acetylesterase</fullName>
        <ecNumber evidence="6">3.1.1.-</ecNumber>
    </recommendedName>
</protein>
<dbReference type="GO" id="GO:0009505">
    <property type="term" value="C:plant-type cell wall"/>
    <property type="evidence" value="ECO:0000318"/>
    <property type="project" value="GO_Central"/>
</dbReference>
<dbReference type="GO" id="GO:0052793">
    <property type="term" value="F:pectin acetylesterase activity"/>
    <property type="evidence" value="ECO:0000318"/>
    <property type="project" value="GO_Central"/>
</dbReference>
<comment type="subcellular location">
    <subcellularLocation>
        <location evidence="2 6">Secreted</location>
        <location evidence="2 6">Cell wall</location>
    </subcellularLocation>
</comment>
<reference evidence="7" key="1">
    <citation type="journal article" date="2014" name="Nat. Commun.">
        <title>The tobacco genome sequence and its comparison with those of tomato and potato.</title>
        <authorList>
            <person name="Sierro N."/>
            <person name="Battey J.N."/>
            <person name="Ouadi S."/>
            <person name="Bakaher N."/>
            <person name="Bovet L."/>
            <person name="Willig A."/>
            <person name="Goepfert S."/>
            <person name="Peitsch M.C."/>
            <person name="Ivanov N.V."/>
        </authorList>
    </citation>
    <scope>NUCLEOTIDE SEQUENCE [LARGE SCALE GENOMIC DNA]</scope>
</reference>
<dbReference type="PANTHER" id="PTHR21562:SF5">
    <property type="entry name" value="PECTIN ACETYLESTERASE 12"/>
    <property type="match status" value="1"/>
</dbReference>
<dbReference type="InterPro" id="IPR004963">
    <property type="entry name" value="PAE/NOTUM"/>
</dbReference>
<gene>
    <name evidence="8" type="primary">LOC107775393</name>
</gene>
<evidence type="ECO:0000256" key="3">
    <source>
        <dbReference type="ARBA" id="ARBA00005784"/>
    </source>
</evidence>
<evidence type="ECO:0000256" key="1">
    <source>
        <dbReference type="ARBA" id="ARBA00003534"/>
    </source>
</evidence>
<dbReference type="KEGG" id="nta:107775393"/>
<dbReference type="PANTHER" id="PTHR21562">
    <property type="entry name" value="NOTUM-RELATED"/>
    <property type="match status" value="1"/>
</dbReference>
<dbReference type="OMA" id="CHNMVFR"/>
<dbReference type="GO" id="GO:0071555">
    <property type="term" value="P:cell wall organization"/>
    <property type="evidence" value="ECO:0000318"/>
    <property type="project" value="GO_Central"/>
</dbReference>
<evidence type="ECO:0000313" key="8">
    <source>
        <dbReference type="RefSeq" id="XP_016450603.1"/>
    </source>
</evidence>
<evidence type="ECO:0000256" key="2">
    <source>
        <dbReference type="ARBA" id="ARBA00004191"/>
    </source>
</evidence>
<keyword evidence="4 6" id="KW-0134">Cell wall</keyword>
<comment type="function">
    <text evidence="1 6">Hydrolyzes acetyl esters in homogalacturonan regions of pectin. In type I primary cell wall, galacturonic acid residues of pectin can be acetylated at the O-2 and O-3 positions. Decreasing the degree of acetylation of pectin gels in vitro alters their physical properties.</text>
</comment>
<organism evidence="7 8">
    <name type="scientific">Nicotiana tabacum</name>
    <name type="common">Common tobacco</name>
    <dbReference type="NCBI Taxonomy" id="4097"/>
    <lineage>
        <taxon>Eukaryota</taxon>
        <taxon>Viridiplantae</taxon>
        <taxon>Streptophyta</taxon>
        <taxon>Embryophyta</taxon>
        <taxon>Tracheophyta</taxon>
        <taxon>Spermatophyta</taxon>
        <taxon>Magnoliopsida</taxon>
        <taxon>eudicotyledons</taxon>
        <taxon>Gunneridae</taxon>
        <taxon>Pentapetalae</taxon>
        <taxon>asterids</taxon>
        <taxon>lamiids</taxon>
        <taxon>Solanales</taxon>
        <taxon>Solanaceae</taxon>
        <taxon>Nicotianoideae</taxon>
        <taxon>Nicotianeae</taxon>
        <taxon>Nicotiana</taxon>
    </lineage>
</organism>
<accession>A0A1S3YF27</accession>
<feature type="chain" id="PRO_5010009095" description="Pectin acetylesterase" evidence="6">
    <location>
        <begin position="26"/>
        <end position="427"/>
    </location>
</feature>
<evidence type="ECO:0000256" key="6">
    <source>
        <dbReference type="RuleBase" id="RU363114"/>
    </source>
</evidence>
<evidence type="ECO:0000256" key="5">
    <source>
        <dbReference type="ARBA" id="ARBA00023316"/>
    </source>
</evidence>
<dbReference type="SMR" id="A0A1S3YF27"/>
<keyword evidence="7" id="KW-1185">Reference proteome</keyword>
<keyword evidence="6" id="KW-0378">Hydrolase</keyword>
<reference evidence="8" key="2">
    <citation type="submission" date="2025-08" db="UniProtKB">
        <authorList>
            <consortium name="RefSeq"/>
        </authorList>
    </citation>
    <scope>IDENTIFICATION</scope>
    <source>
        <tissue evidence="8">Leaf</tissue>
    </source>
</reference>
<dbReference type="GeneID" id="107775393"/>
<dbReference type="AlphaFoldDB" id="A0A1S3YF27"/>
<feature type="signal peptide" evidence="6">
    <location>
        <begin position="1"/>
        <end position="25"/>
    </location>
</feature>
<dbReference type="EC" id="3.1.1.-" evidence="6"/>
<dbReference type="RefSeq" id="XP_016450603.1">
    <property type="nucleotide sequence ID" value="XM_016595117.2"/>
</dbReference>
<dbReference type="Pfam" id="PF03283">
    <property type="entry name" value="PAE"/>
    <property type="match status" value="1"/>
</dbReference>
<keyword evidence="6" id="KW-0964">Secreted</keyword>
<dbReference type="OrthoDB" id="2015280at2759"/>